<evidence type="ECO:0000256" key="1">
    <source>
        <dbReference type="SAM" id="Coils"/>
    </source>
</evidence>
<feature type="compositionally biased region" description="Low complexity" evidence="2">
    <location>
        <begin position="73"/>
        <end position="91"/>
    </location>
</feature>
<evidence type="ECO:0000256" key="2">
    <source>
        <dbReference type="SAM" id="MobiDB-lite"/>
    </source>
</evidence>
<gene>
    <name evidence="3" type="ORF">ILYODFUR_037877</name>
</gene>
<accession>A0ABV0UBQ4</accession>
<keyword evidence="1" id="KW-0175">Coiled coil</keyword>
<name>A0ABV0UBQ4_9TELE</name>
<dbReference type="Proteomes" id="UP001482620">
    <property type="component" value="Unassembled WGS sequence"/>
</dbReference>
<organism evidence="3 4">
    <name type="scientific">Ilyodon furcidens</name>
    <name type="common">goldbreast splitfin</name>
    <dbReference type="NCBI Taxonomy" id="33524"/>
    <lineage>
        <taxon>Eukaryota</taxon>
        <taxon>Metazoa</taxon>
        <taxon>Chordata</taxon>
        <taxon>Craniata</taxon>
        <taxon>Vertebrata</taxon>
        <taxon>Euteleostomi</taxon>
        <taxon>Actinopterygii</taxon>
        <taxon>Neopterygii</taxon>
        <taxon>Teleostei</taxon>
        <taxon>Neoteleostei</taxon>
        <taxon>Acanthomorphata</taxon>
        <taxon>Ovalentaria</taxon>
        <taxon>Atherinomorphae</taxon>
        <taxon>Cyprinodontiformes</taxon>
        <taxon>Goodeidae</taxon>
        <taxon>Ilyodon</taxon>
    </lineage>
</organism>
<reference evidence="3 4" key="1">
    <citation type="submission" date="2021-06" db="EMBL/GenBank/DDBJ databases">
        <authorList>
            <person name="Palmer J.M."/>
        </authorList>
    </citation>
    <scope>NUCLEOTIDE SEQUENCE [LARGE SCALE GENOMIC DNA]</scope>
    <source>
        <strain evidence="4">if_2019</strain>
        <tissue evidence="3">Muscle</tissue>
    </source>
</reference>
<evidence type="ECO:0000313" key="3">
    <source>
        <dbReference type="EMBL" id="MEQ2242629.1"/>
    </source>
</evidence>
<comment type="caution">
    <text evidence="3">The sequence shown here is derived from an EMBL/GenBank/DDBJ whole genome shotgun (WGS) entry which is preliminary data.</text>
</comment>
<evidence type="ECO:0000313" key="4">
    <source>
        <dbReference type="Proteomes" id="UP001482620"/>
    </source>
</evidence>
<dbReference type="EMBL" id="JAHRIQ010066685">
    <property type="protein sequence ID" value="MEQ2242629.1"/>
    <property type="molecule type" value="Genomic_DNA"/>
</dbReference>
<sequence length="206" mass="23144">MRKFSSIIKYNKGFIEDVEIWLSETNKCSSRPSSDMLRSQLTPLGEEVEVQEQMEPQLSANLQHDIQDDVLPSDSVSNQGSKSSSKVSSTSSVRLRLEAEMAALLTRQNMLKEKHAIEEQEEQLRKRKEQLQLQAEIAAIAAKVNVLKTGSAVQSSASWKSNGMESYFKTKGNTVETLNANTFVPQTKRNIVNEKAELQIKTVQQK</sequence>
<protein>
    <submittedName>
        <fullName evidence="3">Uncharacterized protein</fullName>
    </submittedName>
</protein>
<feature type="coiled-coil region" evidence="1">
    <location>
        <begin position="94"/>
        <end position="141"/>
    </location>
</feature>
<proteinExistence type="predicted"/>
<keyword evidence="4" id="KW-1185">Reference proteome</keyword>
<feature type="non-terminal residue" evidence="3">
    <location>
        <position position="206"/>
    </location>
</feature>
<feature type="region of interest" description="Disordered" evidence="2">
    <location>
        <begin position="70"/>
        <end position="91"/>
    </location>
</feature>